<evidence type="ECO:0000256" key="8">
    <source>
        <dbReference type="SAM" id="MobiDB-lite"/>
    </source>
</evidence>
<dbReference type="CDD" id="cd11029">
    <property type="entry name" value="CYP107-like"/>
    <property type="match status" value="1"/>
</dbReference>
<dbReference type="SUPFAM" id="SSF48264">
    <property type="entry name" value="Cytochrome P450"/>
    <property type="match status" value="1"/>
</dbReference>
<dbReference type="Pfam" id="PF00067">
    <property type="entry name" value="p450"/>
    <property type="match status" value="1"/>
</dbReference>
<keyword evidence="3 7" id="KW-0479">Metal-binding</keyword>
<feature type="compositionally biased region" description="Basic and acidic residues" evidence="8">
    <location>
        <begin position="11"/>
        <end position="27"/>
    </location>
</feature>
<dbReference type="FunFam" id="1.10.630.10:FF:000018">
    <property type="entry name" value="Cytochrome P450 monooxygenase"/>
    <property type="match status" value="1"/>
</dbReference>
<reference evidence="9 10" key="1">
    <citation type="journal article" date="2009" name="Stand. Genomic Sci.">
        <title>Complete genome sequence of Catenulispora acidiphila type strain (ID 139908).</title>
        <authorList>
            <person name="Copeland A."/>
            <person name="Lapidus A."/>
            <person name="Glavina Del Rio T."/>
            <person name="Nolan M."/>
            <person name="Lucas S."/>
            <person name="Chen F."/>
            <person name="Tice H."/>
            <person name="Cheng J.F."/>
            <person name="Bruce D."/>
            <person name="Goodwin L."/>
            <person name="Pitluck S."/>
            <person name="Mikhailova N."/>
            <person name="Pati A."/>
            <person name="Ivanova N."/>
            <person name="Mavromatis K."/>
            <person name="Chen A."/>
            <person name="Palaniappan K."/>
            <person name="Chain P."/>
            <person name="Land M."/>
            <person name="Hauser L."/>
            <person name="Chang Y.J."/>
            <person name="Jeffries C.D."/>
            <person name="Chertkov O."/>
            <person name="Brettin T."/>
            <person name="Detter J.C."/>
            <person name="Han C."/>
            <person name="Ali Z."/>
            <person name="Tindall B.J."/>
            <person name="Goker M."/>
            <person name="Bristow J."/>
            <person name="Eisen J.A."/>
            <person name="Markowitz V."/>
            <person name="Hugenholtz P."/>
            <person name="Kyrpides N.C."/>
            <person name="Klenk H.P."/>
        </authorList>
    </citation>
    <scope>NUCLEOTIDE SEQUENCE [LARGE SCALE GENOMIC DNA]</scope>
    <source>
        <strain evidence="10">DSM 44928 / JCM 14897 / NBRC 102108 / NRRL B-24433 / ID139908</strain>
    </source>
</reference>
<evidence type="ECO:0000256" key="6">
    <source>
        <dbReference type="ARBA" id="ARBA00023033"/>
    </source>
</evidence>
<evidence type="ECO:0000256" key="1">
    <source>
        <dbReference type="ARBA" id="ARBA00010617"/>
    </source>
</evidence>
<gene>
    <name evidence="9" type="ordered locus">Caci_5282</name>
</gene>
<proteinExistence type="inferred from homology"/>
<dbReference type="InParanoid" id="C7Q7X4"/>
<keyword evidence="2 7" id="KW-0349">Heme</keyword>
<dbReference type="InterPro" id="IPR001128">
    <property type="entry name" value="Cyt_P450"/>
</dbReference>
<dbReference type="GO" id="GO:0020037">
    <property type="term" value="F:heme binding"/>
    <property type="evidence" value="ECO:0007669"/>
    <property type="project" value="InterPro"/>
</dbReference>
<dbReference type="EMBL" id="CP001700">
    <property type="protein sequence ID" value="ACU74141.1"/>
    <property type="molecule type" value="Genomic_DNA"/>
</dbReference>
<dbReference type="STRING" id="479433.Caci_5282"/>
<evidence type="ECO:0000256" key="3">
    <source>
        <dbReference type="ARBA" id="ARBA00022723"/>
    </source>
</evidence>
<evidence type="ECO:0000256" key="7">
    <source>
        <dbReference type="RuleBase" id="RU000461"/>
    </source>
</evidence>
<protein>
    <submittedName>
        <fullName evidence="9">Cytochrome P450</fullName>
    </submittedName>
</protein>
<dbReference type="HOGENOM" id="CLU_033716_1_2_11"/>
<name>C7Q7X4_CATAD</name>
<comment type="similarity">
    <text evidence="1 7">Belongs to the cytochrome P450 family.</text>
</comment>
<dbReference type="GO" id="GO:0016705">
    <property type="term" value="F:oxidoreductase activity, acting on paired donors, with incorporation or reduction of molecular oxygen"/>
    <property type="evidence" value="ECO:0007669"/>
    <property type="project" value="InterPro"/>
</dbReference>
<dbReference type="RefSeq" id="WP_015793870.1">
    <property type="nucleotide sequence ID" value="NC_013131.1"/>
</dbReference>
<dbReference type="PANTHER" id="PTHR46696">
    <property type="entry name" value="P450, PUTATIVE (EUROFUNG)-RELATED"/>
    <property type="match status" value="1"/>
</dbReference>
<organism evidence="9 10">
    <name type="scientific">Catenulispora acidiphila (strain DSM 44928 / JCM 14897 / NBRC 102108 / NRRL B-24433 / ID139908)</name>
    <dbReference type="NCBI Taxonomy" id="479433"/>
    <lineage>
        <taxon>Bacteria</taxon>
        <taxon>Bacillati</taxon>
        <taxon>Actinomycetota</taxon>
        <taxon>Actinomycetes</taxon>
        <taxon>Catenulisporales</taxon>
        <taxon>Catenulisporaceae</taxon>
        <taxon>Catenulispora</taxon>
    </lineage>
</organism>
<dbReference type="GO" id="GO:0004497">
    <property type="term" value="F:monooxygenase activity"/>
    <property type="evidence" value="ECO:0007669"/>
    <property type="project" value="UniProtKB-KW"/>
</dbReference>
<keyword evidence="6 7" id="KW-0503">Monooxygenase</keyword>
<keyword evidence="10" id="KW-1185">Reference proteome</keyword>
<evidence type="ECO:0000256" key="5">
    <source>
        <dbReference type="ARBA" id="ARBA00023004"/>
    </source>
</evidence>
<dbReference type="AlphaFoldDB" id="C7Q7X4"/>
<evidence type="ECO:0000256" key="4">
    <source>
        <dbReference type="ARBA" id="ARBA00023002"/>
    </source>
</evidence>
<sequence>MEPDVTAQDGCPRHRLDPLGGSPHERNARWLAEGPTVPVLMPGDVPGVLMLGHAALKDFLASPDVSKDPANFAEYQQGHVPDGWPLSGFTLPRTMLTADGADHRRLRAIVGNTFTRGRIKALKPAVEEMVDRLLEEMAQAAEESPDGVVDLRARFAAPLPLEVICELLGIPESARARLHEIASTVINTDVEPAQFIAASQEMVALLTAIVAARTEQPEQDLLSEMIARADDSLQLSTEEVIATLRSLFIAGHETTMGLLMNAVRALCAHREALEAVRQGKASWLAVAEETLRWDDPVSYFPLRYPTRDMDIAGHCIEAGTAVLAGYSAAGRDPAAYGPDADRFDVMREERVELLAFGYGPHYCPGAPLARLEAEIALARLFERFPDLDMAVSEDELQYSHTFVGNIVVALPVRLGADRERRESS</sequence>
<dbReference type="PANTHER" id="PTHR46696:SF1">
    <property type="entry name" value="CYTOCHROME P450 YJIB-RELATED"/>
    <property type="match status" value="1"/>
</dbReference>
<dbReference type="PRINTS" id="PR00385">
    <property type="entry name" value="P450"/>
</dbReference>
<keyword evidence="4 7" id="KW-0560">Oxidoreductase</keyword>
<dbReference type="PRINTS" id="PR00359">
    <property type="entry name" value="BP450"/>
</dbReference>
<keyword evidence="5 7" id="KW-0408">Iron</keyword>
<evidence type="ECO:0000313" key="10">
    <source>
        <dbReference type="Proteomes" id="UP000000851"/>
    </source>
</evidence>
<evidence type="ECO:0000256" key="2">
    <source>
        <dbReference type="ARBA" id="ARBA00022617"/>
    </source>
</evidence>
<dbReference type="OrthoDB" id="5500002at2"/>
<evidence type="ECO:0000313" key="9">
    <source>
        <dbReference type="EMBL" id="ACU74141.1"/>
    </source>
</evidence>
<dbReference type="Gene3D" id="1.10.630.10">
    <property type="entry name" value="Cytochrome P450"/>
    <property type="match status" value="1"/>
</dbReference>
<feature type="region of interest" description="Disordered" evidence="8">
    <location>
        <begin position="1"/>
        <end position="27"/>
    </location>
</feature>
<dbReference type="InterPro" id="IPR036396">
    <property type="entry name" value="Cyt_P450_sf"/>
</dbReference>
<dbReference type="eggNOG" id="COG2124">
    <property type="taxonomic scope" value="Bacteria"/>
</dbReference>
<accession>C7Q7X4</accession>
<dbReference type="GO" id="GO:0005506">
    <property type="term" value="F:iron ion binding"/>
    <property type="evidence" value="ECO:0007669"/>
    <property type="project" value="InterPro"/>
</dbReference>
<dbReference type="InterPro" id="IPR002397">
    <property type="entry name" value="Cyt_P450_B"/>
</dbReference>
<dbReference type="KEGG" id="cai:Caci_5282"/>
<dbReference type="InterPro" id="IPR017972">
    <property type="entry name" value="Cyt_P450_CS"/>
</dbReference>
<dbReference type="Proteomes" id="UP000000851">
    <property type="component" value="Chromosome"/>
</dbReference>
<dbReference type="PROSITE" id="PS00086">
    <property type="entry name" value="CYTOCHROME_P450"/>
    <property type="match status" value="1"/>
</dbReference>